<gene>
    <name evidence="4" type="ORF">BGX16_0514</name>
</gene>
<dbReference type="Gene3D" id="1.25.40.10">
    <property type="entry name" value="Tetratricopeptide repeat domain"/>
    <property type="match status" value="1"/>
</dbReference>
<protein>
    <submittedName>
        <fullName evidence="4">Tetratricopeptide repeat protein</fullName>
    </submittedName>
</protein>
<dbReference type="SMART" id="SM00028">
    <property type="entry name" value="TPR"/>
    <property type="match status" value="4"/>
</dbReference>
<dbReference type="PANTHER" id="PTHR44858">
    <property type="entry name" value="TETRATRICOPEPTIDE REPEAT PROTEIN 6"/>
    <property type="match status" value="1"/>
</dbReference>
<dbReference type="Proteomes" id="UP000231134">
    <property type="component" value="Unassembled WGS sequence"/>
</dbReference>
<evidence type="ECO:0000256" key="2">
    <source>
        <dbReference type="ARBA" id="ARBA00022803"/>
    </source>
</evidence>
<dbReference type="SUPFAM" id="SSF48452">
    <property type="entry name" value="TPR-like"/>
    <property type="match status" value="1"/>
</dbReference>
<evidence type="ECO:0000256" key="3">
    <source>
        <dbReference type="PROSITE-ProRule" id="PRU00339"/>
    </source>
</evidence>
<feature type="repeat" description="TPR" evidence="3">
    <location>
        <begin position="23"/>
        <end position="56"/>
    </location>
</feature>
<name>A0A2M9A4G0_9BACT</name>
<dbReference type="InterPro" id="IPR019734">
    <property type="entry name" value="TPR_rpt"/>
</dbReference>
<dbReference type="InterPro" id="IPR011990">
    <property type="entry name" value="TPR-like_helical_dom_sf"/>
</dbReference>
<comment type="caution">
    <text evidence="4">The sequence shown here is derived from an EMBL/GenBank/DDBJ whole genome shotgun (WGS) entry which is preliminary data.</text>
</comment>
<dbReference type="EMBL" id="PGEX01000001">
    <property type="protein sequence ID" value="PJJ40584.1"/>
    <property type="molecule type" value="Genomic_DNA"/>
</dbReference>
<dbReference type="Pfam" id="PF13432">
    <property type="entry name" value="TPR_16"/>
    <property type="match status" value="1"/>
</dbReference>
<evidence type="ECO:0000313" key="5">
    <source>
        <dbReference type="Proteomes" id="UP000231134"/>
    </source>
</evidence>
<dbReference type="Pfam" id="PF14559">
    <property type="entry name" value="TPR_19"/>
    <property type="match status" value="1"/>
</dbReference>
<dbReference type="PANTHER" id="PTHR44858:SF1">
    <property type="entry name" value="UDP-N-ACETYLGLUCOSAMINE--PEPTIDE N-ACETYLGLUCOSAMINYLTRANSFERASE SPINDLY-RELATED"/>
    <property type="match status" value="1"/>
</dbReference>
<dbReference type="AlphaFoldDB" id="A0A2M9A4G0"/>
<keyword evidence="5" id="KW-1185">Reference proteome</keyword>
<organism evidence="4 5">
    <name type="scientific">Hallerella succinigenes</name>
    <dbReference type="NCBI Taxonomy" id="1896222"/>
    <lineage>
        <taxon>Bacteria</taxon>
        <taxon>Pseudomonadati</taxon>
        <taxon>Fibrobacterota</taxon>
        <taxon>Fibrobacteria</taxon>
        <taxon>Fibrobacterales</taxon>
        <taxon>Fibrobacteraceae</taxon>
        <taxon>Hallerella</taxon>
    </lineage>
</organism>
<sequence length="235" mass="26660">MFRCFKKVSWVWFTLCMFLCVSCNSEQKQGNEALRMGDYDRAIQKFSQVLDADPADRDARYGIALAYFGKAEASEKIGQPSIDLWIKTQTEFRILQKIDSTVARAMHSTALFYLARAKVMENSQAKVLGMLDESIELDSTNDFSLNLKGLVLQGMGDEEAAQKIFTDILSKNPNFAPAYSNLGNLYWEQGKIEEAWDIWSMGSIQFPKNSHLKRWTKIAEDSLKSNVLEAEGKNP</sequence>
<evidence type="ECO:0000313" key="4">
    <source>
        <dbReference type="EMBL" id="PJJ40584.1"/>
    </source>
</evidence>
<proteinExistence type="predicted"/>
<keyword evidence="1" id="KW-0677">Repeat</keyword>
<evidence type="ECO:0000256" key="1">
    <source>
        <dbReference type="ARBA" id="ARBA00022737"/>
    </source>
</evidence>
<reference evidence="4 5" key="1">
    <citation type="submission" date="2017-11" db="EMBL/GenBank/DDBJ databases">
        <title>Animal gut microbial communities from fecal samples from Wisconsin, USA.</title>
        <authorList>
            <person name="Neumann A."/>
        </authorList>
    </citation>
    <scope>NUCLEOTIDE SEQUENCE [LARGE SCALE GENOMIC DNA]</scope>
    <source>
        <strain evidence="4 5">UWS3</strain>
    </source>
</reference>
<dbReference type="PROSITE" id="PS50005">
    <property type="entry name" value="TPR"/>
    <property type="match status" value="1"/>
</dbReference>
<accession>A0A2M9A4G0</accession>
<dbReference type="InterPro" id="IPR050498">
    <property type="entry name" value="Ycf3"/>
</dbReference>
<keyword evidence="2 3" id="KW-0802">TPR repeat</keyword>